<evidence type="ECO:0000256" key="1">
    <source>
        <dbReference type="ARBA" id="ARBA00023002"/>
    </source>
</evidence>
<accession>A0A087APG0</accession>
<dbReference type="EC" id="1.1.1.2" evidence="4"/>
<evidence type="ECO:0000313" key="4">
    <source>
        <dbReference type="EMBL" id="KFI60660.1"/>
    </source>
</evidence>
<protein>
    <submittedName>
        <fullName evidence="4">Lactaldehyde reductase</fullName>
        <ecNumber evidence="4">1.1.1.2</ecNumber>
    </submittedName>
</protein>
<feature type="domain" description="Fe-containing alcohol dehydrogenase-like C-terminal" evidence="3">
    <location>
        <begin position="193"/>
        <end position="392"/>
    </location>
</feature>
<name>A0A087APG0_9BIFI</name>
<organism evidence="4 5">
    <name type="scientific">Bifidobacterium pullorum subsp. gallinarum</name>
    <dbReference type="NCBI Taxonomy" id="78344"/>
    <lineage>
        <taxon>Bacteria</taxon>
        <taxon>Bacillati</taxon>
        <taxon>Actinomycetota</taxon>
        <taxon>Actinomycetes</taxon>
        <taxon>Bifidobacteriales</taxon>
        <taxon>Bifidobacteriaceae</taxon>
        <taxon>Bifidobacterium</taxon>
    </lineage>
</organism>
<dbReference type="Pfam" id="PF25137">
    <property type="entry name" value="ADH_Fe_C"/>
    <property type="match status" value="1"/>
</dbReference>
<keyword evidence="5" id="KW-1185">Reference proteome</keyword>
<dbReference type="FunFam" id="3.40.50.1970:FF:000003">
    <property type="entry name" value="Alcohol dehydrogenase, iron-containing"/>
    <property type="match status" value="1"/>
</dbReference>
<dbReference type="InterPro" id="IPR001670">
    <property type="entry name" value="ADH_Fe/GldA"/>
</dbReference>
<dbReference type="SUPFAM" id="SSF56796">
    <property type="entry name" value="Dehydroquinate synthase-like"/>
    <property type="match status" value="1"/>
</dbReference>
<dbReference type="GO" id="GO:0046872">
    <property type="term" value="F:metal ion binding"/>
    <property type="evidence" value="ECO:0007669"/>
    <property type="project" value="InterPro"/>
</dbReference>
<gene>
    <name evidence="4" type="ORF">BIGA_1416</name>
</gene>
<reference evidence="4 5" key="1">
    <citation type="submission" date="2014-03" db="EMBL/GenBank/DDBJ databases">
        <title>Genomics of Bifidobacteria.</title>
        <authorList>
            <person name="Ventura M."/>
            <person name="Milani C."/>
            <person name="Lugli G.A."/>
        </authorList>
    </citation>
    <scope>NUCLEOTIDE SEQUENCE [LARGE SCALE GENOMIC DNA]</scope>
    <source>
        <strain evidence="4 5">LMG 11586</strain>
    </source>
</reference>
<dbReference type="PROSITE" id="PS00060">
    <property type="entry name" value="ADH_IRON_2"/>
    <property type="match status" value="1"/>
</dbReference>
<dbReference type="RefSeq" id="WP_033507732.1">
    <property type="nucleotide sequence ID" value="NZ_JGYX01000004.1"/>
</dbReference>
<sequence>MRNFIFHNPVKIYFGEGQAVHVAEEAKSRPGAVLLVYGGGSIKRNGAYNDVTAALREAGNEVIELSGVTPNPRLDKVLEGVKLVKEHGVSLILAVGGGSVIDCAKFISLGSGLGEDEDLWDDYVETGKPAPENLVPLGVVLTTAATGSEMGDAAVLTNWARNRKLGYTSFPLTPKFSVLDPTYLLTLPDEQTTYGFVDMFCHTCEQYFSLPSDDNLSDEMAEAIQRHILRSWRACRRHPRSYEARGNAMWDSTLALNRVISRGKEEDWVTHGIEHALSAYFDIPHGAGLAVVHPHWMKYVYASRPEATARFARWAVNVWGVDSTGKSEREVAEEGIERYVDFLRLVGAPLTLPEVGIPSDSATLDKLADHAGEVGGSYRHITRDDARAILASCVTSVVF</sequence>
<feature type="domain" description="Alcohol dehydrogenase iron-type/glycerol dehydrogenase GldA" evidence="2">
    <location>
        <begin position="9"/>
        <end position="181"/>
    </location>
</feature>
<keyword evidence="1 4" id="KW-0560">Oxidoreductase</keyword>
<dbReference type="GO" id="GO:1990362">
    <property type="term" value="F:butanol dehydrogenase (NAD+) activity"/>
    <property type="evidence" value="ECO:0007669"/>
    <property type="project" value="InterPro"/>
</dbReference>
<dbReference type="EMBL" id="JGYX01000004">
    <property type="protein sequence ID" value="KFI60660.1"/>
    <property type="molecule type" value="Genomic_DNA"/>
</dbReference>
<dbReference type="PANTHER" id="PTHR43633:SF1">
    <property type="entry name" value="ALCOHOL DEHYDROGENASE YQHD"/>
    <property type="match status" value="1"/>
</dbReference>
<dbReference type="GO" id="GO:0005829">
    <property type="term" value="C:cytosol"/>
    <property type="evidence" value="ECO:0007669"/>
    <property type="project" value="TreeGrafter"/>
</dbReference>
<dbReference type="Pfam" id="PF00465">
    <property type="entry name" value="Fe-ADH"/>
    <property type="match status" value="1"/>
</dbReference>
<dbReference type="Gene3D" id="3.40.50.1970">
    <property type="match status" value="1"/>
</dbReference>
<dbReference type="GO" id="GO:0008106">
    <property type="term" value="F:alcohol dehydrogenase (NADP+) activity"/>
    <property type="evidence" value="ECO:0007669"/>
    <property type="project" value="UniProtKB-EC"/>
</dbReference>
<dbReference type="AlphaFoldDB" id="A0A087APG0"/>
<dbReference type="OrthoDB" id="323926at2"/>
<dbReference type="InterPro" id="IPR018211">
    <property type="entry name" value="ADH_Fe_CS"/>
</dbReference>
<comment type="caution">
    <text evidence="4">The sequence shown here is derived from an EMBL/GenBank/DDBJ whole genome shotgun (WGS) entry which is preliminary data.</text>
</comment>
<evidence type="ECO:0000259" key="2">
    <source>
        <dbReference type="Pfam" id="PF00465"/>
    </source>
</evidence>
<dbReference type="Gene3D" id="1.20.1090.10">
    <property type="entry name" value="Dehydroquinate synthase-like - alpha domain"/>
    <property type="match status" value="1"/>
</dbReference>
<dbReference type="PANTHER" id="PTHR43633">
    <property type="entry name" value="ALCOHOL DEHYDROGENASE YQHD"/>
    <property type="match status" value="1"/>
</dbReference>
<dbReference type="GO" id="GO:1990002">
    <property type="term" value="F:methylglyoxal reductase (NADPH) (acetol producing) activity"/>
    <property type="evidence" value="ECO:0007669"/>
    <property type="project" value="TreeGrafter"/>
</dbReference>
<evidence type="ECO:0000259" key="3">
    <source>
        <dbReference type="Pfam" id="PF25137"/>
    </source>
</evidence>
<proteinExistence type="predicted"/>
<dbReference type="Proteomes" id="UP000029046">
    <property type="component" value="Unassembled WGS sequence"/>
</dbReference>
<dbReference type="InterPro" id="IPR044731">
    <property type="entry name" value="BDH-like"/>
</dbReference>
<dbReference type="eggNOG" id="COG1979">
    <property type="taxonomic scope" value="Bacteria"/>
</dbReference>
<evidence type="ECO:0000313" key="5">
    <source>
        <dbReference type="Proteomes" id="UP000029046"/>
    </source>
</evidence>
<dbReference type="CDD" id="cd08187">
    <property type="entry name" value="BDH"/>
    <property type="match status" value="1"/>
</dbReference>
<dbReference type="InterPro" id="IPR056798">
    <property type="entry name" value="ADH_Fe_C"/>
</dbReference>